<proteinExistence type="inferred from homology"/>
<evidence type="ECO:0000256" key="1">
    <source>
        <dbReference type="ARBA" id="ARBA00009249"/>
    </source>
</evidence>
<comment type="function">
    <text evidence="3">The glycine cleavage system catalyzes the degradation of glycine. The H protein shuttles the methylamine group of glycine from the P protein to the T protein.</text>
</comment>
<comment type="subunit">
    <text evidence="3">The glycine cleavage system is composed of four proteins: P, T, L and H.</text>
</comment>
<gene>
    <name evidence="3 6" type="primary">gcvH</name>
    <name evidence="6" type="ordered locus">HRM2_24990</name>
</gene>
<dbReference type="PROSITE" id="PS50968">
    <property type="entry name" value="BIOTINYL_LIPOYL"/>
    <property type="match status" value="1"/>
</dbReference>
<comment type="cofactor">
    <cofactor evidence="3">
        <name>(R)-lipoate</name>
        <dbReference type="ChEBI" id="CHEBI:83088"/>
    </cofactor>
    <text evidence="3">Binds 1 lipoyl cofactor covalently.</text>
</comment>
<dbReference type="PANTHER" id="PTHR11715:SF3">
    <property type="entry name" value="GLYCINE CLEAVAGE SYSTEM H PROTEIN-RELATED"/>
    <property type="match status" value="1"/>
</dbReference>
<dbReference type="GO" id="GO:0005960">
    <property type="term" value="C:glycine cleavage complex"/>
    <property type="evidence" value="ECO:0007669"/>
    <property type="project" value="InterPro"/>
</dbReference>
<protein>
    <recommendedName>
        <fullName evidence="3">Glycine cleavage system H protein</fullName>
    </recommendedName>
</protein>
<dbReference type="Pfam" id="PF01597">
    <property type="entry name" value="GCV_H"/>
    <property type="match status" value="1"/>
</dbReference>
<dbReference type="Gene3D" id="2.40.50.100">
    <property type="match status" value="1"/>
</dbReference>
<dbReference type="HOGENOM" id="CLU_097408_2_0_7"/>
<reference evidence="6 7" key="1">
    <citation type="journal article" date="2009" name="Environ. Microbiol.">
        <title>Genome sequence of Desulfobacterium autotrophicum HRM2, a marine sulfate reducer oxidizing organic carbon completely to carbon dioxide.</title>
        <authorList>
            <person name="Strittmatter A.W."/>
            <person name="Liesegang H."/>
            <person name="Rabus R."/>
            <person name="Decker I."/>
            <person name="Amann J."/>
            <person name="Andres S."/>
            <person name="Henne A."/>
            <person name="Fricke W.F."/>
            <person name="Martinez-Arias R."/>
            <person name="Bartels D."/>
            <person name="Goesmann A."/>
            <person name="Krause L."/>
            <person name="Puehler A."/>
            <person name="Klenk H.P."/>
            <person name="Richter M."/>
            <person name="Schuler M."/>
            <person name="Gloeckner F.O."/>
            <person name="Meyerdierks A."/>
            <person name="Gottschalk G."/>
            <person name="Amann R."/>
        </authorList>
    </citation>
    <scope>NUCLEOTIDE SEQUENCE [LARGE SCALE GENOMIC DNA]</scope>
    <source>
        <strain evidence="7">ATCC 43914 / DSM 3382 / HRM2</strain>
    </source>
</reference>
<dbReference type="eggNOG" id="COG0509">
    <property type="taxonomic scope" value="Bacteria"/>
</dbReference>
<evidence type="ECO:0000259" key="5">
    <source>
        <dbReference type="PROSITE" id="PS50968"/>
    </source>
</evidence>
<dbReference type="GO" id="GO:0009249">
    <property type="term" value="P:protein lipoylation"/>
    <property type="evidence" value="ECO:0007669"/>
    <property type="project" value="TreeGrafter"/>
</dbReference>
<name>C0QGU4_DESAH</name>
<evidence type="ECO:0000256" key="3">
    <source>
        <dbReference type="HAMAP-Rule" id="MF_00272"/>
    </source>
</evidence>
<feature type="domain" description="Lipoyl-binding" evidence="5">
    <location>
        <begin position="28"/>
        <end position="110"/>
    </location>
</feature>
<dbReference type="AlphaFoldDB" id="C0QGU4"/>
<evidence type="ECO:0000256" key="4">
    <source>
        <dbReference type="PIRSR" id="PIRSR617453-50"/>
    </source>
</evidence>
<dbReference type="STRING" id="177437.HRM2_24990"/>
<dbReference type="NCBIfam" id="TIGR00527">
    <property type="entry name" value="gcvH"/>
    <property type="match status" value="1"/>
</dbReference>
<dbReference type="NCBIfam" id="NF002270">
    <property type="entry name" value="PRK01202.1"/>
    <property type="match status" value="1"/>
</dbReference>
<dbReference type="PROSITE" id="PS00189">
    <property type="entry name" value="LIPOYL"/>
    <property type="match status" value="1"/>
</dbReference>
<feature type="modified residue" description="N6-lipoyllysine" evidence="3 4">
    <location>
        <position position="69"/>
    </location>
</feature>
<comment type="similarity">
    <text evidence="1 3">Belongs to the GcvH family.</text>
</comment>
<organism evidence="6 7">
    <name type="scientific">Desulforapulum autotrophicum (strain ATCC 43914 / DSM 3382 / VKM B-1955 / HRM2)</name>
    <name type="common">Desulfobacterium autotrophicum</name>
    <dbReference type="NCBI Taxonomy" id="177437"/>
    <lineage>
        <taxon>Bacteria</taxon>
        <taxon>Pseudomonadati</taxon>
        <taxon>Thermodesulfobacteriota</taxon>
        <taxon>Desulfobacteria</taxon>
        <taxon>Desulfobacterales</taxon>
        <taxon>Desulfobacteraceae</taxon>
        <taxon>Desulforapulum</taxon>
    </lineage>
</organism>
<accession>C0QGU4</accession>
<dbReference type="HAMAP" id="MF_00272">
    <property type="entry name" value="GcvH"/>
    <property type="match status" value="1"/>
</dbReference>
<dbReference type="RefSeq" id="WP_015904358.1">
    <property type="nucleotide sequence ID" value="NC_012108.1"/>
</dbReference>
<dbReference type="InterPro" id="IPR002930">
    <property type="entry name" value="GCV_H"/>
</dbReference>
<dbReference type="InterPro" id="IPR033753">
    <property type="entry name" value="GCV_H/Fam206"/>
</dbReference>
<keyword evidence="2 3" id="KW-0450">Lipoyl</keyword>
<evidence type="ECO:0000313" key="6">
    <source>
        <dbReference type="EMBL" id="ACN15593.1"/>
    </source>
</evidence>
<dbReference type="GO" id="GO:0019464">
    <property type="term" value="P:glycine decarboxylation via glycine cleavage system"/>
    <property type="evidence" value="ECO:0007669"/>
    <property type="project" value="UniProtKB-UniRule"/>
</dbReference>
<evidence type="ECO:0000256" key="2">
    <source>
        <dbReference type="ARBA" id="ARBA00022823"/>
    </source>
</evidence>
<keyword evidence="7" id="KW-1185">Reference proteome</keyword>
<dbReference type="KEGG" id="dat:HRM2_24990"/>
<dbReference type="InterPro" id="IPR003016">
    <property type="entry name" value="2-oxoA_DH_lipoyl-BS"/>
</dbReference>
<dbReference type="OrthoDB" id="9796712at2"/>
<dbReference type="PANTHER" id="PTHR11715">
    <property type="entry name" value="GLYCINE CLEAVAGE SYSTEM H PROTEIN"/>
    <property type="match status" value="1"/>
</dbReference>
<sequence>MKEINELNLPEDVRYTEDHEWAKVENTVFTIGINDYAQDQLGEIVFVEMPEIGTSFSKGDEFGTVESVKAVSELYMPVSGEVVEINQGLEDAPELVNNDCYGAGWIIRVKPSNVAEMDLLMDKKTYLESLEG</sequence>
<dbReference type="InterPro" id="IPR017453">
    <property type="entry name" value="GCV_H_sub"/>
</dbReference>
<dbReference type="GO" id="GO:0005737">
    <property type="term" value="C:cytoplasm"/>
    <property type="evidence" value="ECO:0007669"/>
    <property type="project" value="TreeGrafter"/>
</dbReference>
<dbReference type="InterPro" id="IPR011053">
    <property type="entry name" value="Single_hybrid_motif"/>
</dbReference>
<dbReference type="EMBL" id="CP001087">
    <property type="protein sequence ID" value="ACN15593.1"/>
    <property type="molecule type" value="Genomic_DNA"/>
</dbReference>
<evidence type="ECO:0000313" key="7">
    <source>
        <dbReference type="Proteomes" id="UP000000442"/>
    </source>
</evidence>
<dbReference type="SUPFAM" id="SSF51230">
    <property type="entry name" value="Single hybrid motif"/>
    <property type="match status" value="1"/>
</dbReference>
<dbReference type="InterPro" id="IPR000089">
    <property type="entry name" value="Biotin_lipoyl"/>
</dbReference>
<dbReference type="CDD" id="cd06848">
    <property type="entry name" value="GCS_H"/>
    <property type="match status" value="1"/>
</dbReference>
<dbReference type="Proteomes" id="UP000000442">
    <property type="component" value="Chromosome"/>
</dbReference>